<dbReference type="KEGG" id="mhw:ACT01_09335"/>
<keyword evidence="4" id="KW-1185">Reference proteome</keyword>
<reference evidence="1 4" key="2">
    <citation type="submission" date="2024-10" db="EMBL/GenBank/DDBJ databases">
        <authorList>
            <person name="Sang B.-I."/>
            <person name="Prabhaharan D."/>
        </authorList>
    </citation>
    <scope>NUCLEOTIDE SEQUENCE [LARGE SCALE GENOMIC DNA]</scope>
    <source>
        <strain evidence="1 4">MH</strain>
    </source>
</reference>
<evidence type="ECO:0000313" key="3">
    <source>
        <dbReference type="Proteomes" id="UP000591071"/>
    </source>
</evidence>
<organism evidence="2 3">
    <name type="scientific">Megasphaera hexanoica</name>
    <dbReference type="NCBI Taxonomy" id="1675036"/>
    <lineage>
        <taxon>Bacteria</taxon>
        <taxon>Bacillati</taxon>
        <taxon>Bacillota</taxon>
        <taxon>Negativicutes</taxon>
        <taxon>Veillonellales</taxon>
        <taxon>Veillonellaceae</taxon>
        <taxon>Megasphaera</taxon>
    </lineage>
</organism>
<proteinExistence type="predicted"/>
<dbReference type="EMBL" id="JABAFG010000006">
    <property type="protein sequence ID" value="NME27996.1"/>
    <property type="molecule type" value="Genomic_DNA"/>
</dbReference>
<comment type="caution">
    <text evidence="2">The sequence shown here is derived from an EMBL/GenBank/DDBJ whole genome shotgun (WGS) entry which is preliminary data.</text>
</comment>
<dbReference type="RefSeq" id="WP_113855990.1">
    <property type="nucleotide sequence ID" value="NZ_CP011940.1"/>
</dbReference>
<reference evidence="2 3" key="1">
    <citation type="submission" date="2020-04" db="EMBL/GenBank/DDBJ databases">
        <authorList>
            <person name="Hitch T.C.A."/>
            <person name="Wylensek D."/>
            <person name="Clavel T."/>
        </authorList>
    </citation>
    <scope>NUCLEOTIDE SEQUENCE [LARGE SCALE GENOMIC DNA]</scope>
    <source>
        <strain evidence="2 3">Oil-RF-744-FAT-WT-6-1</strain>
    </source>
</reference>
<dbReference type="OrthoDB" id="9871396at2"/>
<protein>
    <submittedName>
        <fullName evidence="2">Uncharacterized protein</fullName>
    </submittedName>
</protein>
<accession>A0A848BXJ0</accession>
<evidence type="ECO:0000313" key="1">
    <source>
        <dbReference type="EMBL" id="MFG6271749.1"/>
    </source>
</evidence>
<sequence length="181" mass="20946">MADNEQNAEVTQMKIVKFKTTVERLQKYLWPYRSSSSIPCVPVGPEWLSSYVDNPYINMLVAESIFSRCEMGNNVYGYVQNNSFSISKPNATGSSYYDIRVPESAPYDTVFWFFMLAAIDDRIYNDQLDYIVDVAYLLHFTEAMIRDWCRAVVYILDGHTLSPDCDLTCETEEGKTFFLHQ</sequence>
<name>A0A848BXJ0_9FIRM</name>
<dbReference type="EMBL" id="JBIEKR010000001">
    <property type="protein sequence ID" value="MFG6271749.1"/>
    <property type="molecule type" value="Genomic_DNA"/>
</dbReference>
<dbReference type="AlphaFoldDB" id="A0A848BXJ0"/>
<dbReference type="Proteomes" id="UP001605989">
    <property type="component" value="Unassembled WGS sequence"/>
</dbReference>
<evidence type="ECO:0000313" key="2">
    <source>
        <dbReference type="EMBL" id="NME27996.1"/>
    </source>
</evidence>
<gene>
    <name evidence="1" type="ORF">ACGTZG_00920</name>
    <name evidence="2" type="ORF">HF872_05070</name>
</gene>
<evidence type="ECO:0000313" key="4">
    <source>
        <dbReference type="Proteomes" id="UP001605989"/>
    </source>
</evidence>
<dbReference type="Proteomes" id="UP000591071">
    <property type="component" value="Unassembled WGS sequence"/>
</dbReference>